<name>A0ABV7SAZ4_9ACTN</name>
<proteinExistence type="predicted"/>
<evidence type="ECO:0000313" key="1">
    <source>
        <dbReference type="EMBL" id="MFC3574145.1"/>
    </source>
</evidence>
<dbReference type="RefSeq" id="WP_310781408.1">
    <property type="nucleotide sequence ID" value="NZ_JBHRWR010000009.1"/>
</dbReference>
<dbReference type="EMBL" id="JBHRWR010000009">
    <property type="protein sequence ID" value="MFC3574145.1"/>
    <property type="molecule type" value="Genomic_DNA"/>
</dbReference>
<keyword evidence="2" id="KW-1185">Reference proteome</keyword>
<gene>
    <name evidence="1" type="ORF">ACFOZ0_12840</name>
</gene>
<dbReference type="Proteomes" id="UP001595701">
    <property type="component" value="Unassembled WGS sequence"/>
</dbReference>
<protein>
    <submittedName>
        <fullName evidence="1">Uncharacterized protein</fullName>
    </submittedName>
</protein>
<sequence length="52" mass="5292">MGYNADMGFPCKSATADYGVVLADSERASLACILSTGLQEGEVDLSDSASSS</sequence>
<evidence type="ECO:0000313" key="2">
    <source>
        <dbReference type="Proteomes" id="UP001595701"/>
    </source>
</evidence>
<accession>A0ABV7SAZ4</accession>
<reference evidence="2" key="1">
    <citation type="journal article" date="2019" name="Int. J. Syst. Evol. Microbiol.">
        <title>The Global Catalogue of Microorganisms (GCM) 10K type strain sequencing project: providing services to taxonomists for standard genome sequencing and annotation.</title>
        <authorList>
            <consortium name="The Broad Institute Genomics Platform"/>
            <consortium name="The Broad Institute Genome Sequencing Center for Infectious Disease"/>
            <person name="Wu L."/>
            <person name="Ma J."/>
        </authorList>
    </citation>
    <scope>NUCLEOTIDE SEQUENCE [LARGE SCALE GENOMIC DNA]</scope>
    <source>
        <strain evidence="2">CGMCC 4.7035</strain>
    </source>
</reference>
<organism evidence="1 2">
    <name type="scientific">Streptomyces yaanensis</name>
    <dbReference type="NCBI Taxonomy" id="1142239"/>
    <lineage>
        <taxon>Bacteria</taxon>
        <taxon>Bacillati</taxon>
        <taxon>Actinomycetota</taxon>
        <taxon>Actinomycetes</taxon>
        <taxon>Kitasatosporales</taxon>
        <taxon>Streptomycetaceae</taxon>
        <taxon>Streptomyces</taxon>
    </lineage>
</organism>
<comment type="caution">
    <text evidence="1">The sequence shown here is derived from an EMBL/GenBank/DDBJ whole genome shotgun (WGS) entry which is preliminary data.</text>
</comment>